<feature type="region of interest" description="Disordered" evidence="1">
    <location>
        <begin position="1"/>
        <end position="39"/>
    </location>
</feature>
<gene>
    <name evidence="3" type="ORF">PM085_06645</name>
</gene>
<keyword evidence="2" id="KW-0472">Membrane</keyword>
<dbReference type="Proteomes" id="UP001210528">
    <property type="component" value="Unassembled WGS sequence"/>
</dbReference>
<feature type="compositionally biased region" description="Acidic residues" evidence="1">
    <location>
        <begin position="18"/>
        <end position="32"/>
    </location>
</feature>
<evidence type="ECO:0000313" key="3">
    <source>
        <dbReference type="EMBL" id="MDB2291966.1"/>
    </source>
</evidence>
<dbReference type="RefSeq" id="WP_271941041.1">
    <property type="nucleotide sequence ID" value="NZ_JAQLTZ010000002.1"/>
</dbReference>
<feature type="transmembrane region" description="Helical" evidence="2">
    <location>
        <begin position="160"/>
        <end position="180"/>
    </location>
</feature>
<comment type="caution">
    <text evidence="3">The sequence shown here is derived from an EMBL/GenBank/DDBJ whole genome shotgun (WGS) entry which is preliminary data.</text>
</comment>
<keyword evidence="4" id="KW-1185">Reference proteome</keyword>
<name>A0ABT4Z1D0_HALEZ</name>
<keyword evidence="2" id="KW-0812">Transmembrane</keyword>
<evidence type="ECO:0000256" key="1">
    <source>
        <dbReference type="SAM" id="MobiDB-lite"/>
    </source>
</evidence>
<evidence type="ECO:0000256" key="2">
    <source>
        <dbReference type="SAM" id="Phobius"/>
    </source>
</evidence>
<proteinExistence type="predicted"/>
<dbReference type="EMBL" id="JAQLUK010000004">
    <property type="protein sequence ID" value="MDB2291966.1"/>
    <property type="molecule type" value="Genomic_DNA"/>
</dbReference>
<organism evidence="3 4">
    <name type="scientific">Halorubrum ezzemoulense</name>
    <name type="common">Halorubrum chaoviator</name>
    <dbReference type="NCBI Taxonomy" id="337243"/>
    <lineage>
        <taxon>Archaea</taxon>
        <taxon>Methanobacteriati</taxon>
        <taxon>Methanobacteriota</taxon>
        <taxon>Stenosarchaea group</taxon>
        <taxon>Halobacteria</taxon>
        <taxon>Halobacteriales</taxon>
        <taxon>Haloferacaceae</taxon>
        <taxon>Halorubrum</taxon>
    </lineage>
</organism>
<reference evidence="3 4" key="1">
    <citation type="submission" date="2023-01" db="EMBL/GenBank/DDBJ databases">
        <title>Halorubrum ezzemoulense from Santa Pola, Spain.</title>
        <authorList>
            <person name="Feng Y."/>
            <person name="Louyakis A.S."/>
            <person name="Gogarten J.P."/>
        </authorList>
    </citation>
    <scope>NUCLEOTIDE SEQUENCE [LARGE SCALE GENOMIC DNA]</scope>
    <source>
        <strain evidence="3 4">AMM015</strain>
    </source>
</reference>
<accession>A0ABT4Z1D0</accession>
<feature type="transmembrane region" description="Helical" evidence="2">
    <location>
        <begin position="72"/>
        <end position="93"/>
    </location>
</feature>
<evidence type="ECO:0000313" key="4">
    <source>
        <dbReference type="Proteomes" id="UP001210528"/>
    </source>
</evidence>
<keyword evidence="2" id="KW-1133">Transmembrane helix</keyword>
<protein>
    <recommendedName>
        <fullName evidence="5">Yip1 domain-containing protein</fullName>
    </recommendedName>
</protein>
<evidence type="ECO:0008006" key="5">
    <source>
        <dbReference type="Google" id="ProtNLM"/>
    </source>
</evidence>
<sequence length="198" mass="19536">MANTFPSGGGGGPAGDDGASDTADDGSTDDSTSDGGTGGGGGFSVAWGTIAPDFLTENGGVFRAFANNPRGFVVGAVLTTILEAVTGVVTTIVDQLVLLVGGSQPTRFNAPGETLGLADIPVYAASALTGFGSFGGRAILDGIEAFNATLFDAAATAGPFAPLVIIVIASAEAVVVIVVLRRLVYVVADLLQLGGLTE</sequence>